<keyword evidence="1" id="KW-0812">Transmembrane</keyword>
<protein>
    <submittedName>
        <fullName evidence="2">Uncharacterized protein</fullName>
    </submittedName>
</protein>
<evidence type="ECO:0000313" key="3">
    <source>
        <dbReference type="Proteomes" id="UP000294581"/>
    </source>
</evidence>
<evidence type="ECO:0000256" key="1">
    <source>
        <dbReference type="SAM" id="Phobius"/>
    </source>
</evidence>
<keyword evidence="1" id="KW-0472">Membrane</keyword>
<evidence type="ECO:0000313" key="2">
    <source>
        <dbReference type="EMBL" id="TDY42571.1"/>
    </source>
</evidence>
<dbReference type="NCBIfam" id="NF041644">
    <property type="entry name" value="CBO0543_fam"/>
    <property type="match status" value="1"/>
</dbReference>
<keyword evidence="1" id="KW-1133">Transmembrane helix</keyword>
<organism evidence="2 3">
    <name type="scientific">Alicyclobacillus sacchari</name>
    <dbReference type="NCBI Taxonomy" id="392010"/>
    <lineage>
        <taxon>Bacteria</taxon>
        <taxon>Bacillati</taxon>
        <taxon>Bacillota</taxon>
        <taxon>Bacilli</taxon>
        <taxon>Bacillales</taxon>
        <taxon>Alicyclobacillaceae</taxon>
        <taxon>Alicyclobacillus</taxon>
    </lineage>
</organism>
<dbReference type="AlphaFoldDB" id="A0A4R8LHB6"/>
<gene>
    <name evidence="2" type="ORF">C7445_1144</name>
</gene>
<keyword evidence="3" id="KW-1185">Reference proteome</keyword>
<reference evidence="2 3" key="1">
    <citation type="submission" date="2019-03" db="EMBL/GenBank/DDBJ databases">
        <title>Genomic Encyclopedia of Type Strains, Phase IV (KMG-IV): sequencing the most valuable type-strain genomes for metagenomic binning, comparative biology and taxonomic classification.</title>
        <authorList>
            <person name="Goeker M."/>
        </authorList>
    </citation>
    <scope>NUCLEOTIDE SEQUENCE [LARGE SCALE GENOMIC DNA]</scope>
    <source>
        <strain evidence="2 3">DSM 17974</strain>
    </source>
</reference>
<name>A0A4R8LHB6_9BACL</name>
<dbReference type="EMBL" id="SORF01000014">
    <property type="protein sequence ID" value="TDY42571.1"/>
    <property type="molecule type" value="Genomic_DNA"/>
</dbReference>
<feature type="transmembrane region" description="Helical" evidence="1">
    <location>
        <begin position="59"/>
        <end position="81"/>
    </location>
</feature>
<dbReference type="Proteomes" id="UP000294581">
    <property type="component" value="Unassembled WGS sequence"/>
</dbReference>
<sequence length="155" mass="18391">MTLLVVSLIVFYAVAIFMPKHISGLQIWSVSLFSLVTECLSDMILDLKLNLFGYFSPGYQWSGFLPIFLYPPINAVFLNYYPYKARKWYRLLYIVGWIAFCLGYEIAALKSKFFYYHHWKLWYSAMCYPVLLLMVLCNFKFTQWLQRRDRSAHGG</sequence>
<proteinExistence type="predicted"/>
<comment type="caution">
    <text evidence="2">The sequence shown here is derived from an EMBL/GenBank/DDBJ whole genome shotgun (WGS) entry which is preliminary data.</text>
</comment>
<feature type="transmembrane region" description="Helical" evidence="1">
    <location>
        <begin position="121"/>
        <end position="141"/>
    </location>
</feature>
<feature type="transmembrane region" description="Helical" evidence="1">
    <location>
        <begin position="88"/>
        <end position="109"/>
    </location>
</feature>
<dbReference type="InterPro" id="IPR048147">
    <property type="entry name" value="CBO0543-like"/>
</dbReference>
<accession>A0A4R8LHB6</accession>